<name>A0A8S1HBU5_9PELO</name>
<dbReference type="PANTHER" id="PTHR31006">
    <property type="entry name" value="F-BOX DOMAIN-CONTAINING PROTEIN-RELATED-RELATED"/>
    <property type="match status" value="1"/>
</dbReference>
<dbReference type="AlphaFoldDB" id="A0A8S1HBU5"/>
<dbReference type="EMBL" id="CAJGYM010000041">
    <property type="protein sequence ID" value="CAD6194126.1"/>
    <property type="molecule type" value="Genomic_DNA"/>
</dbReference>
<accession>A0A8S1HBU5</accession>
<protein>
    <recommendedName>
        <fullName evidence="3">F-box domain-containing protein</fullName>
    </recommendedName>
</protein>
<gene>
    <name evidence="1" type="ORF">CAUJ_LOCUS10045</name>
</gene>
<dbReference type="Proteomes" id="UP000835052">
    <property type="component" value="Unassembled WGS sequence"/>
</dbReference>
<keyword evidence="2" id="KW-1185">Reference proteome</keyword>
<sequence length="451" mass="52450">MFVPFSGQSRCCYPVEPPVQEELPVIPEPVETETVEDFMSTFCDAEYSTSRVKVRLASKKKRKELSKYTFFHHWSLLPAEMKMKIMKEMDFVSRRNMLTQSRSEYSLARSFKDDFCIVQLEEMTITGGDVSSFLFHGARQERVGARGQERRFKVHLNYYLPHAKYDKIKSLDPRKRQDFTLVMREIGENLTEVQRIYRTNGIARTSKGMFKENCETMACRIFADFYNRGTATCVKICMKRYPFERFPLKASETAQMAEVRIDDEASTLEMLSKLPKKMQYVHLSYCRINERRSSAVLQTPQILTAERLNIWVNCEMTTAELLALQAVKIYVCVDKLEQNSIKPFIKEWLDGKRPKFESLFVWERELENVQEILSGFTHVSLNRHQSTNFEGEAMKFIETLDRVRTRIFETSDIWLVSGEGGKIGAIAKDLKIAFIATTNLLDPPHISILMP</sequence>
<proteinExistence type="predicted"/>
<comment type="caution">
    <text evidence="1">The sequence shown here is derived from an EMBL/GenBank/DDBJ whole genome shotgun (WGS) entry which is preliminary data.</text>
</comment>
<evidence type="ECO:0000313" key="1">
    <source>
        <dbReference type="EMBL" id="CAD6194126.1"/>
    </source>
</evidence>
<organism evidence="1 2">
    <name type="scientific">Caenorhabditis auriculariae</name>
    <dbReference type="NCBI Taxonomy" id="2777116"/>
    <lineage>
        <taxon>Eukaryota</taxon>
        <taxon>Metazoa</taxon>
        <taxon>Ecdysozoa</taxon>
        <taxon>Nematoda</taxon>
        <taxon>Chromadorea</taxon>
        <taxon>Rhabditida</taxon>
        <taxon>Rhabditina</taxon>
        <taxon>Rhabditomorpha</taxon>
        <taxon>Rhabditoidea</taxon>
        <taxon>Rhabditidae</taxon>
        <taxon>Peloderinae</taxon>
        <taxon>Caenorhabditis</taxon>
    </lineage>
</organism>
<reference evidence="1" key="1">
    <citation type="submission" date="2020-10" db="EMBL/GenBank/DDBJ databases">
        <authorList>
            <person name="Kikuchi T."/>
        </authorList>
    </citation>
    <scope>NUCLEOTIDE SEQUENCE</scope>
    <source>
        <strain evidence="1">NKZ352</strain>
    </source>
</reference>
<evidence type="ECO:0008006" key="3">
    <source>
        <dbReference type="Google" id="ProtNLM"/>
    </source>
</evidence>
<evidence type="ECO:0000313" key="2">
    <source>
        <dbReference type="Proteomes" id="UP000835052"/>
    </source>
</evidence>
<dbReference type="InterPro" id="IPR042317">
    <property type="entry name" value="She-1-like"/>
</dbReference>